<organism evidence="2 3">
    <name type="scientific">Bondarzewia mesenterica</name>
    <dbReference type="NCBI Taxonomy" id="1095465"/>
    <lineage>
        <taxon>Eukaryota</taxon>
        <taxon>Fungi</taxon>
        <taxon>Dikarya</taxon>
        <taxon>Basidiomycota</taxon>
        <taxon>Agaricomycotina</taxon>
        <taxon>Agaricomycetes</taxon>
        <taxon>Russulales</taxon>
        <taxon>Bondarzewiaceae</taxon>
        <taxon>Bondarzewia</taxon>
    </lineage>
</organism>
<reference evidence="2 3" key="1">
    <citation type="submission" date="2019-02" db="EMBL/GenBank/DDBJ databases">
        <title>Genome sequencing of the rare red list fungi Bondarzewia mesenterica.</title>
        <authorList>
            <person name="Buettner E."/>
            <person name="Kellner H."/>
        </authorList>
    </citation>
    <scope>NUCLEOTIDE SEQUENCE [LARGE SCALE GENOMIC DNA]</scope>
    <source>
        <strain evidence="2 3">DSM 108281</strain>
    </source>
</reference>
<feature type="compositionally biased region" description="Basic and acidic residues" evidence="1">
    <location>
        <begin position="274"/>
        <end position="285"/>
    </location>
</feature>
<feature type="compositionally biased region" description="Basic and acidic residues" evidence="1">
    <location>
        <begin position="214"/>
        <end position="224"/>
    </location>
</feature>
<gene>
    <name evidence="2" type="ORF">EW146_g3343</name>
</gene>
<sequence length="572" mass="63877">MFNATRHTTLRRLHARAIKHAQATTRIFQRVCLFRRRNASERATSSLVERNNSDLEGDERARSDTACEPHSGLDEPSPFTRGHRRSNATGTMSSSTLVNIALGAAEVPSMLPVQMPTPRDLFAELIAFMETHDWPPRPCSDKGPPPSQGCYRLSVIDEEHDSESEVENVVPDSTQSTNDASRDVEPSTLTGFSTKRSGGMTALISINEEEDVRNEENRQERTTAEEEEEQNGEPTEELAVSNAEEEQTKKNYEGTSDPLRGRAADSTEDCAFTKAEDEQNDENKEAQTIISDDDDSFEGNPEDIFPLLREARRKLSQYAPAAAETHQVPELLAKLANMMDEIIYLRDQLLIEKEKRFAAEAQVPRDGDEEDFYTQLRTHKAEIRKLKVQNAYLESLFQAQNALRTNVHDPACRAGLHTPPPSWPSTPPRESSSAGKFTRGNDCVGFRQPLREQEGEEDTAEETDMDAKSPTAPPPTASHTAPSVSTASTTPPAAGVFLFPALRFRRIVDEEGVEGDGVGEDEVADIVPADRERVKRRRISVPCRDLDRFQMRIHLHVNAYFSPAKSTKSKVY</sequence>
<feature type="region of interest" description="Disordered" evidence="1">
    <location>
        <begin position="158"/>
        <end position="302"/>
    </location>
</feature>
<dbReference type="Proteomes" id="UP000310158">
    <property type="component" value="Unassembled WGS sequence"/>
</dbReference>
<evidence type="ECO:0000313" key="3">
    <source>
        <dbReference type="Proteomes" id="UP000310158"/>
    </source>
</evidence>
<feature type="compositionally biased region" description="Pro residues" evidence="1">
    <location>
        <begin position="418"/>
        <end position="427"/>
    </location>
</feature>
<dbReference type="AlphaFoldDB" id="A0A4S4LXT8"/>
<proteinExistence type="predicted"/>
<feature type="compositionally biased region" description="Basic and acidic residues" evidence="1">
    <location>
        <begin position="58"/>
        <end position="73"/>
    </location>
</feature>
<feature type="region of interest" description="Disordered" evidence="1">
    <location>
        <begin position="42"/>
        <end position="92"/>
    </location>
</feature>
<accession>A0A4S4LXT8</accession>
<feature type="compositionally biased region" description="Low complexity" evidence="1">
    <location>
        <begin position="477"/>
        <end position="492"/>
    </location>
</feature>
<feature type="compositionally biased region" description="Acidic residues" evidence="1">
    <location>
        <begin position="291"/>
        <end position="301"/>
    </location>
</feature>
<keyword evidence="3" id="KW-1185">Reference proteome</keyword>
<protein>
    <submittedName>
        <fullName evidence="2">Uncharacterized protein</fullName>
    </submittedName>
</protein>
<dbReference type="EMBL" id="SGPL01000110">
    <property type="protein sequence ID" value="THH17474.1"/>
    <property type="molecule type" value="Genomic_DNA"/>
</dbReference>
<evidence type="ECO:0000256" key="1">
    <source>
        <dbReference type="SAM" id="MobiDB-lite"/>
    </source>
</evidence>
<feature type="compositionally biased region" description="Acidic residues" evidence="1">
    <location>
        <begin position="454"/>
        <end position="464"/>
    </location>
</feature>
<feature type="compositionally biased region" description="Acidic residues" evidence="1">
    <location>
        <begin position="225"/>
        <end position="236"/>
    </location>
</feature>
<feature type="compositionally biased region" description="Polar residues" evidence="1">
    <location>
        <begin position="187"/>
        <end position="196"/>
    </location>
</feature>
<feature type="region of interest" description="Disordered" evidence="1">
    <location>
        <begin position="410"/>
        <end position="492"/>
    </location>
</feature>
<comment type="caution">
    <text evidence="2">The sequence shown here is derived from an EMBL/GenBank/DDBJ whole genome shotgun (WGS) entry which is preliminary data.</text>
</comment>
<name>A0A4S4LXT8_9AGAM</name>
<evidence type="ECO:0000313" key="2">
    <source>
        <dbReference type="EMBL" id="THH17474.1"/>
    </source>
</evidence>